<feature type="signal peptide" evidence="10">
    <location>
        <begin position="1"/>
        <end position="25"/>
    </location>
</feature>
<dbReference type="Proteomes" id="UP001237642">
    <property type="component" value="Unassembled WGS sequence"/>
</dbReference>
<dbReference type="SUPFAM" id="SSF52058">
    <property type="entry name" value="L domain-like"/>
    <property type="match status" value="1"/>
</dbReference>
<evidence type="ECO:0000256" key="9">
    <source>
        <dbReference type="SAM" id="MobiDB-lite"/>
    </source>
</evidence>
<keyword evidence="7" id="KW-0472">Membrane</keyword>
<dbReference type="Pfam" id="PF00560">
    <property type="entry name" value="LRR_1"/>
    <property type="match status" value="4"/>
</dbReference>
<organism evidence="11 12">
    <name type="scientific">Heracleum sosnowskyi</name>
    <dbReference type="NCBI Taxonomy" id="360622"/>
    <lineage>
        <taxon>Eukaryota</taxon>
        <taxon>Viridiplantae</taxon>
        <taxon>Streptophyta</taxon>
        <taxon>Embryophyta</taxon>
        <taxon>Tracheophyta</taxon>
        <taxon>Spermatophyta</taxon>
        <taxon>Magnoliopsida</taxon>
        <taxon>eudicotyledons</taxon>
        <taxon>Gunneridae</taxon>
        <taxon>Pentapetalae</taxon>
        <taxon>asterids</taxon>
        <taxon>campanulids</taxon>
        <taxon>Apiales</taxon>
        <taxon>Apiaceae</taxon>
        <taxon>Apioideae</taxon>
        <taxon>apioid superclade</taxon>
        <taxon>Tordylieae</taxon>
        <taxon>Tordyliinae</taxon>
        <taxon>Heracleum</taxon>
    </lineage>
</organism>
<dbReference type="AlphaFoldDB" id="A0AAD8IDZ8"/>
<evidence type="ECO:0000256" key="7">
    <source>
        <dbReference type="ARBA" id="ARBA00023136"/>
    </source>
</evidence>
<sequence>MTNLSISTAILLVIVSHSFFHNSLTSRASVSHHNNREALKFVTGGEGYISPPQPACPPPSPPPLPPPPPPPECPPPSPTPLPPPPPPPACPPPSPPPPPPPPPPPACPPPSPPPPPPPPPEDPGLSTSLRSVASVIKNFGKAIEDDPFHFKATWKGDNPCRYRGVICDKFNNKTSAIGIDFNGARFRGQKGKPLDINKIVGQIPDLMFFHANSNNFTGAPANISKLKYLFELDLSNNKLNGIFPKDVLKASELSFLDLRYNSLNGKVPAEAFKLYLDVLFLNNNQFTGYLPDNIGDVRALYLTLANNFFTGPIPSSIGNCKKTLVEVLFLNNRLSGCLPYEIGKLNNLRVFDVSRNNLTGPIPHSFICLENMQLLNLSQNYFYGPVPEMLCKLGNLYKLTLNNNYFTQVGPECRNLIRKKKLNVNMNCILGLPNQRTPTQCASFFSQRRTCPNEGSLRIIPCKIKTAETSLDSKPRPAMAPSPSYAALGIHH</sequence>
<evidence type="ECO:0000256" key="6">
    <source>
        <dbReference type="ARBA" id="ARBA00022737"/>
    </source>
</evidence>
<protein>
    <submittedName>
        <fullName evidence="11">Anthocyanin 3'-O-beta-glucosyltransferase</fullName>
    </submittedName>
</protein>
<keyword evidence="8" id="KW-0325">Glycoprotein</keyword>
<accession>A0AAD8IDZ8</accession>
<keyword evidence="6" id="KW-0677">Repeat</keyword>
<evidence type="ECO:0000313" key="12">
    <source>
        <dbReference type="Proteomes" id="UP001237642"/>
    </source>
</evidence>
<evidence type="ECO:0000256" key="3">
    <source>
        <dbReference type="ARBA" id="ARBA00022525"/>
    </source>
</evidence>
<evidence type="ECO:0000256" key="10">
    <source>
        <dbReference type="SAM" id="SignalP"/>
    </source>
</evidence>
<keyword evidence="4" id="KW-0433">Leucine-rich repeat</keyword>
<gene>
    <name evidence="11" type="ORF">POM88_020981</name>
</gene>
<evidence type="ECO:0000256" key="2">
    <source>
        <dbReference type="ARBA" id="ARBA00004613"/>
    </source>
</evidence>
<keyword evidence="5 10" id="KW-0732">Signal</keyword>
<evidence type="ECO:0000256" key="4">
    <source>
        <dbReference type="ARBA" id="ARBA00022614"/>
    </source>
</evidence>
<reference evidence="11" key="2">
    <citation type="submission" date="2023-05" db="EMBL/GenBank/DDBJ databases">
        <authorList>
            <person name="Schelkunov M.I."/>
        </authorList>
    </citation>
    <scope>NUCLEOTIDE SEQUENCE</scope>
    <source>
        <strain evidence="11">Hsosn_3</strain>
        <tissue evidence="11">Leaf</tissue>
    </source>
</reference>
<feature type="chain" id="PRO_5041903526" evidence="10">
    <location>
        <begin position="26"/>
        <end position="492"/>
    </location>
</feature>
<dbReference type="FunFam" id="3.80.10.10:FF:000041">
    <property type="entry name" value="LRR receptor-like serine/threonine-protein kinase ERECTA"/>
    <property type="match status" value="1"/>
</dbReference>
<dbReference type="InterPro" id="IPR032675">
    <property type="entry name" value="LRR_dom_sf"/>
</dbReference>
<feature type="region of interest" description="Disordered" evidence="9">
    <location>
        <begin position="44"/>
        <end position="127"/>
    </location>
</feature>
<comment type="caution">
    <text evidence="11">The sequence shown here is derived from an EMBL/GenBank/DDBJ whole genome shotgun (WGS) entry which is preliminary data.</text>
</comment>
<dbReference type="PANTHER" id="PTHR32093:SF131">
    <property type="entry name" value="LEUCINE-RICH REPEAT-CONTAINING N-TERMINAL PLANT-TYPE DOMAIN-CONTAINING PROTEIN"/>
    <property type="match status" value="1"/>
</dbReference>
<dbReference type="PANTHER" id="PTHR32093">
    <property type="entry name" value="LEUCINE-RICH REPEAT EXTENSIN-LIKE PROTEIN 3-RELATED"/>
    <property type="match status" value="1"/>
</dbReference>
<dbReference type="GO" id="GO:0016020">
    <property type="term" value="C:membrane"/>
    <property type="evidence" value="ECO:0007669"/>
    <property type="project" value="UniProtKB-SubCell"/>
</dbReference>
<evidence type="ECO:0000256" key="8">
    <source>
        <dbReference type="ARBA" id="ARBA00023180"/>
    </source>
</evidence>
<dbReference type="Gene3D" id="3.80.10.10">
    <property type="entry name" value="Ribonuclease Inhibitor"/>
    <property type="match status" value="2"/>
</dbReference>
<keyword evidence="3" id="KW-0964">Secreted</keyword>
<dbReference type="EMBL" id="JAUIZM010000005">
    <property type="protein sequence ID" value="KAK1383246.1"/>
    <property type="molecule type" value="Genomic_DNA"/>
</dbReference>
<dbReference type="GO" id="GO:0005576">
    <property type="term" value="C:extracellular region"/>
    <property type="evidence" value="ECO:0007669"/>
    <property type="project" value="UniProtKB-SubCell"/>
</dbReference>
<feature type="compositionally biased region" description="Pro residues" evidence="9">
    <location>
        <begin position="51"/>
        <end position="122"/>
    </location>
</feature>
<comment type="subcellular location">
    <subcellularLocation>
        <location evidence="1">Membrane</location>
    </subcellularLocation>
    <subcellularLocation>
        <location evidence="2">Secreted</location>
    </subcellularLocation>
</comment>
<dbReference type="PRINTS" id="PR01217">
    <property type="entry name" value="PRICHEXTENSN"/>
</dbReference>
<evidence type="ECO:0000256" key="5">
    <source>
        <dbReference type="ARBA" id="ARBA00022729"/>
    </source>
</evidence>
<dbReference type="InterPro" id="IPR001611">
    <property type="entry name" value="Leu-rich_rpt"/>
</dbReference>
<proteinExistence type="predicted"/>
<evidence type="ECO:0000256" key="1">
    <source>
        <dbReference type="ARBA" id="ARBA00004370"/>
    </source>
</evidence>
<dbReference type="InterPro" id="IPR051582">
    <property type="entry name" value="LRR_extensin-like_regulator"/>
</dbReference>
<keyword evidence="12" id="KW-1185">Reference proteome</keyword>
<evidence type="ECO:0000313" key="11">
    <source>
        <dbReference type="EMBL" id="KAK1383246.1"/>
    </source>
</evidence>
<reference evidence="11" key="1">
    <citation type="submission" date="2023-02" db="EMBL/GenBank/DDBJ databases">
        <title>Genome of toxic invasive species Heracleum sosnowskyi carries increased number of genes despite the absence of recent whole-genome duplications.</title>
        <authorList>
            <person name="Schelkunov M."/>
            <person name="Shtratnikova V."/>
            <person name="Makarenko M."/>
            <person name="Klepikova A."/>
            <person name="Omelchenko D."/>
            <person name="Novikova G."/>
            <person name="Obukhova E."/>
            <person name="Bogdanov V."/>
            <person name="Penin A."/>
            <person name="Logacheva M."/>
        </authorList>
    </citation>
    <scope>NUCLEOTIDE SEQUENCE</scope>
    <source>
        <strain evidence="11">Hsosn_3</strain>
        <tissue evidence="11">Leaf</tissue>
    </source>
</reference>
<name>A0AAD8IDZ8_9APIA</name>